<dbReference type="Proteomes" id="UP000827424">
    <property type="component" value="Segment"/>
</dbReference>
<evidence type="ECO:0000313" key="2">
    <source>
        <dbReference type="Proteomes" id="UP000827424"/>
    </source>
</evidence>
<reference evidence="1" key="1">
    <citation type="submission" date="2021-07" db="EMBL/GenBank/DDBJ databases">
        <title>A sheep in wolf's clothing: the temperate origins of bacteriophage T7.</title>
        <authorList>
            <person name="Boeckman J.X."/>
            <person name="Korn A."/>
            <person name="Yao G."/>
            <person name="Ravindran A."/>
            <person name="Gonzalez C."/>
            <person name="Gill J."/>
        </authorList>
    </citation>
    <scope>NUCLEOTIDE SEQUENCE</scope>
</reference>
<organism evidence="1 2">
    <name type="scientific">Desulfovibrio phage ProddE</name>
    <dbReference type="NCBI Taxonomy" id="2866661"/>
    <lineage>
        <taxon>Viruses</taxon>
        <taxon>Duplodnaviria</taxon>
        <taxon>Heunggongvirae</taxon>
        <taxon>Uroviricota</taxon>
        <taxon>Caudoviricetes</taxon>
        <taxon>Autographivirales</taxon>
        <taxon>Autographivirales incertae sedis</taxon>
        <taxon>Proddevirus</taxon>
        <taxon>Proddevirus proddE</taxon>
    </lineage>
</organism>
<protein>
    <submittedName>
        <fullName evidence="1">Uncharacterized protein</fullName>
    </submittedName>
</protein>
<dbReference type="EMBL" id="MZ666938">
    <property type="protein sequence ID" value="UAJ16891.1"/>
    <property type="molecule type" value="Genomic_DNA"/>
</dbReference>
<name>A0AAE8XAN6_9CAUD</name>
<keyword evidence="2" id="KW-1185">Reference proteome</keyword>
<gene>
    <name evidence="1" type="ORF">CPT_ProddE_011</name>
</gene>
<evidence type="ECO:0000313" key="1">
    <source>
        <dbReference type="EMBL" id="UAJ16891.1"/>
    </source>
</evidence>
<sequence>MNDQFSLISVTRSMPSRQHPEVSVGYDKEDNLVVVFSPAFLSREDVVLKLGTRVLCGYDAETQRLCVMPAAEGAPSARVLGKRPGFVGAGQLVLSARNLPEGLPKWEGRKGVSYTFGDEGAVIVDFNA</sequence>
<proteinExistence type="predicted"/>
<accession>A0AAE8XAN6</accession>